<dbReference type="OrthoDB" id="9793178at2"/>
<dbReference type="InterPro" id="IPR011037">
    <property type="entry name" value="Pyrv_Knase-like_insert_dom_sf"/>
</dbReference>
<dbReference type="RefSeq" id="WP_052542228.1">
    <property type="nucleotide sequence ID" value="NZ_JACHBQ010000001.1"/>
</dbReference>
<protein>
    <submittedName>
        <fullName evidence="2">Uncharacterized protein YcbX</fullName>
    </submittedName>
</protein>
<dbReference type="EMBL" id="JACHBQ010000001">
    <property type="protein sequence ID" value="MBB5640630.1"/>
    <property type="molecule type" value="Genomic_DNA"/>
</dbReference>
<comment type="caution">
    <text evidence="2">The sequence shown here is derived from an EMBL/GenBank/DDBJ whole genome shotgun (WGS) entry which is preliminary data.</text>
</comment>
<dbReference type="SUPFAM" id="SSF50800">
    <property type="entry name" value="PK beta-barrel domain-like"/>
    <property type="match status" value="1"/>
</dbReference>
<accession>A0A7W9E466</accession>
<sequence>MKIMHVRDIGLSALKSGRHQPREHLRLAVDGPVGDRVFAIVDLDSRQVLKTVEHPLLLSCEAHWADGVLSVEIDARQFAAEPVLTGECLELDYWGRTTSMQVVEGPWAREFSRLLGRRVVLTRSVVAGGVVFGDSVALSTTSSLERLAREAGIAVDTRRFRGSFTIDTGEAEAHIEDSWAGRELELGGALVLVKGGIPRCAVIDLDPDTGARGTTLLKTLAGYRLRGQDIMFGVYAEVIRPGVVSVGDTAVLHAVSA</sequence>
<dbReference type="GO" id="GO:0030170">
    <property type="term" value="F:pyridoxal phosphate binding"/>
    <property type="evidence" value="ECO:0007669"/>
    <property type="project" value="InterPro"/>
</dbReference>
<reference evidence="2 3" key="1">
    <citation type="submission" date="2020-08" db="EMBL/GenBank/DDBJ databases">
        <title>Sequencing the genomes of 1000 actinobacteria strains.</title>
        <authorList>
            <person name="Klenk H.-P."/>
        </authorList>
    </citation>
    <scope>NUCLEOTIDE SEQUENCE [LARGE SCALE GENOMIC DNA]</scope>
    <source>
        <strain evidence="2 3">DSM 21065</strain>
    </source>
</reference>
<organism evidence="2 3">
    <name type="scientific">Cryobacterium roopkundense</name>
    <dbReference type="NCBI Taxonomy" id="1001240"/>
    <lineage>
        <taxon>Bacteria</taxon>
        <taxon>Bacillati</taxon>
        <taxon>Actinomycetota</taxon>
        <taxon>Actinomycetes</taxon>
        <taxon>Micrococcales</taxon>
        <taxon>Microbacteriaceae</taxon>
        <taxon>Cryobacterium</taxon>
    </lineage>
</organism>
<dbReference type="GO" id="GO:0003824">
    <property type="term" value="F:catalytic activity"/>
    <property type="evidence" value="ECO:0007669"/>
    <property type="project" value="InterPro"/>
</dbReference>
<name>A0A7W9E466_9MICO</name>
<dbReference type="InterPro" id="IPR005302">
    <property type="entry name" value="MoCF_Sase_C"/>
</dbReference>
<dbReference type="Pfam" id="PF03473">
    <property type="entry name" value="MOSC"/>
    <property type="match status" value="1"/>
</dbReference>
<dbReference type="AlphaFoldDB" id="A0A7W9E466"/>
<evidence type="ECO:0000313" key="3">
    <source>
        <dbReference type="Proteomes" id="UP000561726"/>
    </source>
</evidence>
<dbReference type="PROSITE" id="PS51340">
    <property type="entry name" value="MOSC"/>
    <property type="match status" value="1"/>
</dbReference>
<evidence type="ECO:0000313" key="2">
    <source>
        <dbReference type="EMBL" id="MBB5640630.1"/>
    </source>
</evidence>
<proteinExistence type="predicted"/>
<dbReference type="GO" id="GO:0030151">
    <property type="term" value="F:molybdenum ion binding"/>
    <property type="evidence" value="ECO:0007669"/>
    <property type="project" value="InterPro"/>
</dbReference>
<dbReference type="Proteomes" id="UP000561726">
    <property type="component" value="Unassembled WGS sequence"/>
</dbReference>
<gene>
    <name evidence="2" type="ORF">BJ997_001178</name>
</gene>
<feature type="domain" description="MOSC" evidence="1">
    <location>
        <begin position="100"/>
        <end position="253"/>
    </location>
</feature>
<evidence type="ECO:0000259" key="1">
    <source>
        <dbReference type="PROSITE" id="PS51340"/>
    </source>
</evidence>